<dbReference type="AlphaFoldDB" id="A0A1I0GHL6"/>
<proteinExistence type="predicted"/>
<name>A0A1I0GHL6_9PROT</name>
<keyword evidence="1" id="KW-1133">Transmembrane helix</keyword>
<dbReference type="Proteomes" id="UP000183339">
    <property type="component" value="Unassembled WGS sequence"/>
</dbReference>
<reference evidence="2 3" key="1">
    <citation type="submission" date="2016-10" db="EMBL/GenBank/DDBJ databases">
        <authorList>
            <person name="de Groot N.N."/>
        </authorList>
    </citation>
    <scope>NUCLEOTIDE SEQUENCE [LARGE SCALE GENOMIC DNA]</scope>
    <source>
        <strain evidence="2 3">Nl7</strain>
    </source>
</reference>
<feature type="transmembrane region" description="Helical" evidence="1">
    <location>
        <begin position="29"/>
        <end position="49"/>
    </location>
</feature>
<evidence type="ECO:0000313" key="2">
    <source>
        <dbReference type="EMBL" id="SET69822.1"/>
    </source>
</evidence>
<keyword evidence="1" id="KW-0812">Transmembrane</keyword>
<dbReference type="EMBL" id="FOHI01000013">
    <property type="protein sequence ID" value="SET69822.1"/>
    <property type="molecule type" value="Genomic_DNA"/>
</dbReference>
<gene>
    <name evidence="2" type="ORF">SAMN05216412_11328</name>
</gene>
<protein>
    <submittedName>
        <fullName evidence="2">Uncharacterized protein</fullName>
    </submittedName>
</protein>
<keyword evidence="1" id="KW-0472">Membrane</keyword>
<sequence>MEGEEKPEHKIIMLLPPIYRPGPEVHSPFMFMGAWVFIFHSCIACPFLLRFSL</sequence>
<accession>A0A1I0GHL6</accession>
<evidence type="ECO:0000313" key="3">
    <source>
        <dbReference type="Proteomes" id="UP000183339"/>
    </source>
</evidence>
<organism evidence="2 3">
    <name type="scientific">Nitrosospira multiformis</name>
    <dbReference type="NCBI Taxonomy" id="1231"/>
    <lineage>
        <taxon>Bacteria</taxon>
        <taxon>Pseudomonadati</taxon>
        <taxon>Pseudomonadota</taxon>
        <taxon>Betaproteobacteria</taxon>
        <taxon>Nitrosomonadales</taxon>
        <taxon>Nitrosomonadaceae</taxon>
        <taxon>Nitrosospira</taxon>
    </lineage>
</organism>
<evidence type="ECO:0000256" key="1">
    <source>
        <dbReference type="SAM" id="Phobius"/>
    </source>
</evidence>